<evidence type="ECO:0000313" key="4">
    <source>
        <dbReference type="EMBL" id="WPB53848.1"/>
    </source>
</evidence>
<evidence type="ECO:0000259" key="3">
    <source>
        <dbReference type="Pfam" id="PF01732"/>
    </source>
</evidence>
<organism evidence="4 5">
    <name type="scientific">Metamycoplasma equirhinis</name>
    <dbReference type="NCBI Taxonomy" id="92402"/>
    <lineage>
        <taxon>Bacteria</taxon>
        <taxon>Bacillati</taxon>
        <taxon>Mycoplasmatota</taxon>
        <taxon>Mycoplasmoidales</taxon>
        <taxon>Metamycoplasmataceae</taxon>
        <taxon>Metamycoplasma</taxon>
    </lineage>
</organism>
<keyword evidence="5" id="KW-1185">Reference proteome</keyword>
<gene>
    <name evidence="4" type="ORF">R9B83_02555</name>
</gene>
<feature type="signal peptide" evidence="2">
    <location>
        <begin position="1"/>
        <end position="26"/>
    </location>
</feature>
<evidence type="ECO:0000256" key="2">
    <source>
        <dbReference type="SAM" id="SignalP"/>
    </source>
</evidence>
<dbReference type="RefSeq" id="WP_140031305.1">
    <property type="nucleotide sequence ID" value="NZ_CP137845.1"/>
</dbReference>
<dbReference type="PROSITE" id="PS51257">
    <property type="entry name" value="PROKAR_LIPOPROTEIN"/>
    <property type="match status" value="1"/>
</dbReference>
<feature type="compositionally biased region" description="Basic and acidic residues" evidence="1">
    <location>
        <begin position="35"/>
        <end position="67"/>
    </location>
</feature>
<evidence type="ECO:0000313" key="5">
    <source>
        <dbReference type="Proteomes" id="UP001303601"/>
    </source>
</evidence>
<name>A0ABZ0PA74_9BACT</name>
<feature type="region of interest" description="Disordered" evidence="1">
    <location>
        <begin position="30"/>
        <end position="67"/>
    </location>
</feature>
<feature type="chain" id="PRO_5045191155" description="DUF31 domain-containing protein" evidence="2">
    <location>
        <begin position="27"/>
        <end position="904"/>
    </location>
</feature>
<dbReference type="EMBL" id="CP137845">
    <property type="protein sequence ID" value="WPB53848.1"/>
    <property type="molecule type" value="Genomic_DNA"/>
</dbReference>
<dbReference type="NCBIfam" id="NF045843">
    <property type="entry name" value="MAG2960_Ser_prot"/>
    <property type="match status" value="1"/>
</dbReference>
<dbReference type="Pfam" id="PF01732">
    <property type="entry name" value="Mycop_pep_DUF31"/>
    <property type="match status" value="1"/>
</dbReference>
<dbReference type="Proteomes" id="UP001303601">
    <property type="component" value="Chromosome"/>
</dbReference>
<dbReference type="GeneID" id="94493756"/>
<proteinExistence type="predicted"/>
<sequence length="904" mass="105244">MKKKLFKSLFILWGAMPILLSSSCVIGRKNQNPNNEKENENNKPKDENKEKENPKDQGQEPKKPEIEDINVHLSNISIRLKTNKKASEVTKDDLIFDKLDTTKYEVTDLQLKVNGNILTVTFKIKDKTSLKVSSEKSITLNNLEHKQTEEEILNELAKKVTADVENKSNKLASSITESDLKFTNIPTEHEIINIKLTKYSFSIEVTFSLKNKKNNKISQETKIVINGFKWENNPNPNGKFDGSQYYEKSKHPDLFRSEHLFTHEELAKNSILELQMQTPLYKVKFNNFKWILRNYQTNGMDFLNRPADFQMSAKFFEELQDVGIFGDEGTTDEEKLRFFNPQLSSEFITQQKYLEKFENSESSSYINGNEIFEKINKIILENKFGFLPSNLSQLFYWMKLDEIAKIFNITNLNNIQANFNDKEGKIDFLLTDSSNQKYIFKFDKNNLSNLKKDDDFYDYIYQRSFNVQAYLWKWVHEGFDPDWHIRQEFPGATAWLVDRIVDEEKEKKDTYTFLAATNIHVLNWVENYDKSKYFSNDELFLKYDASKIKNILSAGWNGGLATHSLGNDPKNYADNDTIFHHWLPDGKRSYNRLVRKDEKNYAAYLHYKKSNDENSVDATGKPTQRLGYTNIAKTYNDIFWYTPRFKSSGIQFEQVDYEKMYFNNFDASTRIGSTNNGGMDLVLFKIEINKNMIQKLFPELHKILGTPKEKDWYVGVGNDEKFSAYQTQFLAGFPYDYDVSEFKFKGQKSVGGTILTKNRKLSVDPYVQALWVKYNEQENKDWNSLNDKWKDYVEPFRDDHLHGMKKEVLVQSSILRTYVPNHHDLLTGGASGSMAIDSKFNLIGITFLESESSEQEGGKAKYVSNGIGLLNSHTQYENFSGNIREDILKKLKNENLKTVKLNNN</sequence>
<feature type="domain" description="DUF31" evidence="3">
    <location>
        <begin position="455"/>
        <end position="847"/>
    </location>
</feature>
<protein>
    <recommendedName>
        <fullName evidence="3">DUF31 domain-containing protein</fullName>
    </recommendedName>
</protein>
<reference evidence="4" key="1">
    <citation type="submission" date="2023-11" db="EMBL/GenBank/DDBJ databases">
        <title>Completed genome sequence of Mycoplasma equirhinis type strain M432/72.</title>
        <authorList>
            <person name="Spergser J."/>
        </authorList>
    </citation>
    <scope>NUCLEOTIDE SEQUENCE [LARGE SCALE GENOMIC DNA]</scope>
    <source>
        <strain evidence="4">M432/72</strain>
    </source>
</reference>
<accession>A0ABZ0PA74</accession>
<evidence type="ECO:0000256" key="1">
    <source>
        <dbReference type="SAM" id="MobiDB-lite"/>
    </source>
</evidence>
<dbReference type="InterPro" id="IPR022382">
    <property type="entry name" value="Mycoplasma_peptidase_DUF31"/>
</dbReference>
<keyword evidence="2" id="KW-0732">Signal</keyword>